<dbReference type="EMBL" id="FQ859183">
    <property type="protein sequence ID" value="CCB70848.1"/>
    <property type="molecule type" value="Genomic_DNA"/>
</dbReference>
<dbReference type="Proteomes" id="UP000009186">
    <property type="component" value="Chromosome"/>
</dbReference>
<accession>G2Z5Q0</accession>
<dbReference type="AlphaFoldDB" id="G2Z5Q0"/>
<keyword evidence="2" id="KW-1185">Reference proteome</keyword>
<dbReference type="eggNOG" id="ENOG503435W">
    <property type="taxonomic scope" value="Bacteria"/>
</dbReference>
<gene>
    <name evidence="1" type="ordered locus">FBFL15_2891</name>
</gene>
<evidence type="ECO:0000313" key="1">
    <source>
        <dbReference type="EMBL" id="CCB70848.1"/>
    </source>
</evidence>
<reference evidence="1 2" key="1">
    <citation type="journal article" date="2011" name="Appl. Environ. Microbiol.">
        <title>Complete genome sequence of the fish pathogen Flavobacterium branchiophilum.</title>
        <authorList>
            <consortium name="1:IP"/>
            <consortium name="Microbial Evolutionary Genomics,F-75015 Paris"/>
            <consortium name="France 2:CNRS"/>
            <consortium name="URA2171"/>
            <consortium name="F-75015 Paris,France 3:Unite de Virologie et Immunologie Mol."/>
            <consortium name="INRA,78352 Jouy en Josas Cedex"/>
            <consortium name="France. 4:Unite de Mathemathique"/>
            <consortium name="Informatique et Genome,INRA"/>
            <consortium name="78352 Jouy en Josas Cedex"/>
            <consortium name="France. 5:CEA/Genoscope"/>
            <consortium name="Evry"/>
            <consortium name="France"/>
            <person name="Touchon M."/>
            <person name="Barbier P."/>
            <person name="Bernardet J.F."/>
            <person name="Loux V."/>
            <person name="Vacherie B."/>
            <person name="Barbe V."/>
            <person name="Rocha E.P."/>
            <person name="Duchaud E."/>
        </authorList>
    </citation>
    <scope>NUCLEOTIDE SEQUENCE [LARGE SCALE GENOMIC DNA]</scope>
    <source>
        <strain evidence="1 2">FL-15</strain>
    </source>
</reference>
<dbReference type="HOGENOM" id="CLU_1313887_0_0_10"/>
<dbReference type="KEGG" id="fbr:FBFL15_2891"/>
<sequence>MELIKEIEAQGYFVSYHDVTKFKEFYSEFLLWGFFKFSEYKKTKNYLINPKIIKNKSAFLNIGFEFNNVIKNNIEINSDILFYDSVELNVNSINNFFNINIYSYNIGILLKNDNDIDWNQYKLIFEKILKYYYLNTNLKELQNMYIKNFISLGFDIPFFVKNLKEEYKVVLVSSKPIKHTTEIDFNDFDRILNYFDVPAYELSYFYKYP</sequence>
<organism evidence="1 2">
    <name type="scientific">Flavobacterium branchiophilum (strain FL-15)</name>
    <dbReference type="NCBI Taxonomy" id="1034807"/>
    <lineage>
        <taxon>Bacteria</taxon>
        <taxon>Pseudomonadati</taxon>
        <taxon>Bacteroidota</taxon>
        <taxon>Flavobacteriia</taxon>
        <taxon>Flavobacteriales</taxon>
        <taxon>Flavobacteriaceae</taxon>
        <taxon>Flavobacterium</taxon>
    </lineage>
</organism>
<name>G2Z5Q0_FLABF</name>
<dbReference type="RefSeq" id="WP_014085297.1">
    <property type="nucleotide sequence ID" value="NC_016001.1"/>
</dbReference>
<protein>
    <submittedName>
        <fullName evidence="1">Uncharacterized protein</fullName>
    </submittedName>
</protein>
<proteinExistence type="predicted"/>
<evidence type="ECO:0000313" key="2">
    <source>
        <dbReference type="Proteomes" id="UP000009186"/>
    </source>
</evidence>